<accession>A0A4P6YQV1</accession>
<dbReference type="InterPro" id="IPR032689">
    <property type="entry name" value="TraG-D_C"/>
</dbReference>
<evidence type="ECO:0000256" key="5">
    <source>
        <dbReference type="ARBA" id="ARBA00022989"/>
    </source>
</evidence>
<dbReference type="Pfam" id="PF02534">
    <property type="entry name" value="T4SS-DNA_transf"/>
    <property type="match status" value="1"/>
</dbReference>
<feature type="transmembrane region" description="Helical" evidence="7">
    <location>
        <begin position="153"/>
        <end position="173"/>
    </location>
</feature>
<evidence type="ECO:0000256" key="2">
    <source>
        <dbReference type="ARBA" id="ARBA00008806"/>
    </source>
</evidence>
<dbReference type="InterPro" id="IPR027417">
    <property type="entry name" value="P-loop_NTPase"/>
</dbReference>
<name>A0A4P6YQV1_9LACO</name>
<dbReference type="AlphaFoldDB" id="A0A4P6YQV1"/>
<dbReference type="OrthoDB" id="9766496at2"/>
<keyword evidence="4 7" id="KW-0812">Transmembrane</keyword>
<comment type="similarity">
    <text evidence="2">Belongs to the VirD4/TraG family.</text>
</comment>
<feature type="transmembrane region" description="Helical" evidence="7">
    <location>
        <begin position="70"/>
        <end position="90"/>
    </location>
</feature>
<gene>
    <name evidence="9" type="ORF">EQG49_00260</name>
</gene>
<feature type="domain" description="TraD/TraG TraM recognition site" evidence="8">
    <location>
        <begin position="687"/>
        <end position="797"/>
    </location>
</feature>
<comment type="subcellular location">
    <subcellularLocation>
        <location evidence="1">Cell membrane</location>
        <topology evidence="1">Multi-pass membrane protein</topology>
    </subcellularLocation>
</comment>
<dbReference type="Pfam" id="PF12696">
    <property type="entry name" value="TraG-D_C"/>
    <property type="match status" value="1"/>
</dbReference>
<keyword evidence="3" id="KW-1003">Cell membrane</keyword>
<dbReference type="EMBL" id="CP037940">
    <property type="protein sequence ID" value="QBO34987.1"/>
    <property type="molecule type" value="Genomic_DNA"/>
</dbReference>
<evidence type="ECO:0000256" key="4">
    <source>
        <dbReference type="ARBA" id="ARBA00022692"/>
    </source>
</evidence>
<dbReference type="RefSeq" id="WP_133362067.1">
    <property type="nucleotide sequence ID" value="NZ_CP037940.1"/>
</dbReference>
<dbReference type="Gene3D" id="3.40.50.300">
    <property type="entry name" value="P-loop containing nucleotide triphosphate hydrolases"/>
    <property type="match status" value="1"/>
</dbReference>
<evidence type="ECO:0000256" key="1">
    <source>
        <dbReference type="ARBA" id="ARBA00004651"/>
    </source>
</evidence>
<dbReference type="Proteomes" id="UP000292886">
    <property type="component" value="Chromosome"/>
</dbReference>
<organism evidence="9 10">
    <name type="scientific">Periweissella cryptocerci</name>
    <dbReference type="NCBI Taxonomy" id="2506420"/>
    <lineage>
        <taxon>Bacteria</taxon>
        <taxon>Bacillati</taxon>
        <taxon>Bacillota</taxon>
        <taxon>Bacilli</taxon>
        <taxon>Lactobacillales</taxon>
        <taxon>Lactobacillaceae</taxon>
        <taxon>Periweissella</taxon>
    </lineage>
</organism>
<sequence length="1119" mass="129300">MAIKTGRTPQKGNKSLFSMITHFFSGFAPDGKYNFLLNGLFFFPFTLIPTKRRNRKKYIAERNRKHESIIFYRGQFWWLIGFNIFFLYFIGIRFAVWIESVAIGIATQTGNNWSQLHGSGLMNVNTQRWWANVWLLFDIVKQYINPLRPHYELIRAFPLAFLIGLALIEFFIIRKSWRWYEQFRGTITDMASRWTTFDEMIKQFRLVPDRNEKYTGNFGYQVGHVFGYDPRLLILKPGVAIRWWLKFLVGKQRHSAGGYMGFYFLTQGASSRMVTGGSRTKKDESIGYSTFSILSRSSNRPNIIDNDAKAEDFAIALPYLRKQGFDTYVLNMLDYVNSIGYNPMYLVTELAREGEFDSVQEEMQRVVDAMYSEVQEKSSDPFWSNAAKGLIKSGAYALLDIAQRRGTWEVVTLTNISKMFSDFIRSDNDNNGQLINLLTIYFGFLRKMPPDTVRMMALDAFAQYDGSAWDTKSSILSSVYDGLMIYQEQKIAAITSHSTFSLESIGFPRVLRVEFPAEYRFQTASILIMNDAGEIVERAKQQLTRVGFLKYPFSSKMGEVFSIKIFFETTFEHRDFNPLDTNMLIQATKQYEHIGSKLTRDPYSKELVLKEIQITDFSSTDDKITANSVEVRYAERPKAIFLVTPPDNNTYNQLASVFLNQMYNVNSHRASLLDRKKLDTQIVYKFNEAGQMNAIADIDKKVSLGLGQGQFFDWYFQSLSQLTRHYSKDVAEIIKDNSLLWSHILSPNLETNEQISKMLGQQTVLVDNNNAGLGDKGKVQRRLREEKIPLLSADELNSKILDNEMITFRTLERQDKRGLSVSANHIFASDNMRMPYRYENDTGNFNLNHYVADLKLDAEHADLTMFDLRENFLPELKLLADEVGERLEFTETGFIYGENGVEEEVNIGTLDNRVTEHNDNDEFLMQYQFEDNKLLNSIIKPQIKSLTKTLSKISNPETKAYRVALDKDPALFFKTPENNRWGVMKELFGDNLGILLDKISAYGEISGDDAVSEIEDDLHVNEDYQADTDRFLSAEQIEDDKLLLIIKNSAVSFLPVGKDIADGTLRQVRNQLTNAGQIRLVFRQPAYNNWGTMRKLFDKNFNYLLEAMQNYEYYEEDEF</sequence>
<evidence type="ECO:0000256" key="3">
    <source>
        <dbReference type="ARBA" id="ARBA00022475"/>
    </source>
</evidence>
<dbReference type="KEGG" id="wei:EQG49_00260"/>
<evidence type="ECO:0000313" key="9">
    <source>
        <dbReference type="EMBL" id="QBO34987.1"/>
    </source>
</evidence>
<reference evidence="10" key="1">
    <citation type="submission" date="2019-03" db="EMBL/GenBank/DDBJ databases">
        <title>Weissella sp. 26KH-42 Genome sequencing.</title>
        <authorList>
            <person name="Heo J."/>
            <person name="Kim S.-J."/>
            <person name="Kim J.-S."/>
            <person name="Hong S.-B."/>
            <person name="Kwon S.-W."/>
        </authorList>
    </citation>
    <scope>NUCLEOTIDE SEQUENCE [LARGE SCALE GENOMIC DNA]</scope>
    <source>
        <strain evidence="10">26KH-42</strain>
    </source>
</reference>
<dbReference type="GO" id="GO:0005886">
    <property type="term" value="C:plasma membrane"/>
    <property type="evidence" value="ECO:0007669"/>
    <property type="project" value="UniProtKB-SubCell"/>
</dbReference>
<dbReference type="InterPro" id="IPR003688">
    <property type="entry name" value="TraG/VirD4"/>
</dbReference>
<evidence type="ECO:0000259" key="8">
    <source>
        <dbReference type="Pfam" id="PF12696"/>
    </source>
</evidence>
<protein>
    <recommendedName>
        <fullName evidence="8">TraD/TraG TraM recognition site domain-containing protein</fullName>
    </recommendedName>
</protein>
<dbReference type="PANTHER" id="PTHR37937:SF1">
    <property type="entry name" value="CONJUGATIVE TRANSFER: DNA TRANSPORT"/>
    <property type="match status" value="1"/>
</dbReference>
<proteinExistence type="inferred from homology"/>
<evidence type="ECO:0000256" key="7">
    <source>
        <dbReference type="SAM" id="Phobius"/>
    </source>
</evidence>
<dbReference type="SUPFAM" id="SSF52540">
    <property type="entry name" value="P-loop containing nucleoside triphosphate hydrolases"/>
    <property type="match status" value="1"/>
</dbReference>
<evidence type="ECO:0000256" key="6">
    <source>
        <dbReference type="ARBA" id="ARBA00023136"/>
    </source>
</evidence>
<evidence type="ECO:0000313" key="10">
    <source>
        <dbReference type="Proteomes" id="UP000292886"/>
    </source>
</evidence>
<dbReference type="PANTHER" id="PTHR37937">
    <property type="entry name" value="CONJUGATIVE TRANSFER: DNA TRANSPORT"/>
    <property type="match status" value="1"/>
</dbReference>
<feature type="transmembrane region" description="Helical" evidence="7">
    <location>
        <begin position="33"/>
        <end position="50"/>
    </location>
</feature>
<keyword evidence="10" id="KW-1185">Reference proteome</keyword>
<dbReference type="InterPro" id="IPR051539">
    <property type="entry name" value="T4SS-coupling_protein"/>
</dbReference>
<dbReference type="CDD" id="cd01127">
    <property type="entry name" value="TrwB_TraG_TraD_VirD4"/>
    <property type="match status" value="1"/>
</dbReference>
<keyword evidence="5 7" id="KW-1133">Transmembrane helix</keyword>
<keyword evidence="6 7" id="KW-0472">Membrane</keyword>